<keyword evidence="3 4" id="KW-0418">Kinase</keyword>
<dbReference type="OrthoDB" id="9774290at2"/>
<dbReference type="SUPFAM" id="SSF110738">
    <property type="entry name" value="Glycerate kinase I"/>
    <property type="match status" value="1"/>
</dbReference>
<evidence type="ECO:0000256" key="3">
    <source>
        <dbReference type="ARBA" id="ARBA00022777"/>
    </source>
</evidence>
<evidence type="ECO:0000256" key="4">
    <source>
        <dbReference type="PIRNR" id="PIRNR006078"/>
    </source>
</evidence>
<dbReference type="InterPro" id="IPR018197">
    <property type="entry name" value="Glycerate_kinase_RE-like"/>
</dbReference>
<sequence length="377" mass="39148">MKVVIAPDSFKESLTAKQVCDAIQAGLARVWNDAKFVAIPVADGGEGTVQSLVDATQGRIVEVKVMGPQGKRVEAFYGMLGDNQTAVIEMAAASGLHHVPPAQRDPKLTTSFGTGELIRHALDQGVTKLIIGLGGSATNDGGVGMLAALGARFTNADGEPIQLTGGGLRELANIDLSDFDPRLQHCDLLVACDVNNPLCGDKGASAVFGPQKGATPDDVRLLDGALQQFGLLTEKVTGKAVLQSAGAGAAGGMGAALLAYTHATLRPGIEIVLDTVQLAHQVSDADLVITGEGRIDSQTVHGKTPMGVAKVAKRFDVPVIALSGCTGENYQAVYQCGIDAVFAAVPRAMTLEDALKESDFNLADLAENVARLWVLSK</sequence>
<dbReference type="InterPro" id="IPR018193">
    <property type="entry name" value="Glyc_kinase_flavodox-like_fold"/>
</dbReference>
<dbReference type="InterPro" id="IPR004381">
    <property type="entry name" value="Glycerate_kinase"/>
</dbReference>
<dbReference type="RefSeq" id="WP_000869531.1">
    <property type="nucleotide sequence ID" value="NZ_CAWMSS010000002.1"/>
</dbReference>
<evidence type="ECO:0000313" key="5">
    <source>
        <dbReference type="EMBL" id="PNM63653.1"/>
    </source>
</evidence>
<evidence type="ECO:0000256" key="1">
    <source>
        <dbReference type="ARBA" id="ARBA00006284"/>
    </source>
</evidence>
<evidence type="ECO:0000256" key="2">
    <source>
        <dbReference type="ARBA" id="ARBA00022679"/>
    </source>
</evidence>
<proteinExistence type="inferred from homology"/>
<dbReference type="InterPro" id="IPR036129">
    <property type="entry name" value="Glycerate_kinase_sf"/>
</dbReference>
<protein>
    <submittedName>
        <fullName evidence="5">Glycerate kinase</fullName>
    </submittedName>
</protein>
<dbReference type="PANTHER" id="PTHR21599">
    <property type="entry name" value="GLYCERATE KINASE"/>
    <property type="match status" value="1"/>
</dbReference>
<gene>
    <name evidence="5" type="ORF">AL544_001330</name>
</gene>
<dbReference type="EMBL" id="LOSJ02000001">
    <property type="protein sequence ID" value="PNM63653.1"/>
    <property type="molecule type" value="Genomic_DNA"/>
</dbReference>
<comment type="caution">
    <text evidence="5">The sequence shown here is derived from an EMBL/GenBank/DDBJ whole genome shotgun (WGS) entry which is preliminary data.</text>
</comment>
<dbReference type="Gene3D" id="3.40.50.10350">
    <property type="entry name" value="Glycerate kinase, domain 1"/>
    <property type="match status" value="1"/>
</dbReference>
<dbReference type="Gene3D" id="3.90.1510.10">
    <property type="entry name" value="Glycerate kinase, domain 2"/>
    <property type="match status" value="1"/>
</dbReference>
<dbReference type="GO" id="GO:0031388">
    <property type="term" value="P:organic acid phosphorylation"/>
    <property type="evidence" value="ECO:0007669"/>
    <property type="project" value="UniProtKB-UniRule"/>
</dbReference>
<accession>A0A2J9VIQ8</accession>
<keyword evidence="2 4" id="KW-0808">Transferase</keyword>
<dbReference type="AlphaFoldDB" id="A0A2J9VIQ8"/>
<dbReference type="Proteomes" id="UP000053748">
    <property type="component" value="Unassembled WGS sequence"/>
</dbReference>
<dbReference type="NCBIfam" id="TIGR00045">
    <property type="entry name" value="glycerate kinase"/>
    <property type="match status" value="1"/>
</dbReference>
<dbReference type="GO" id="GO:0008887">
    <property type="term" value="F:glycerate kinase activity"/>
    <property type="evidence" value="ECO:0007669"/>
    <property type="project" value="UniProtKB-UniRule"/>
</dbReference>
<name>A0A2J9VIQ8_VIBMI</name>
<keyword evidence="6" id="KW-1185">Reference proteome</keyword>
<organism evidence="5 6">
    <name type="scientific">Vibrio mimicus</name>
    <dbReference type="NCBI Taxonomy" id="674"/>
    <lineage>
        <taxon>Bacteria</taxon>
        <taxon>Pseudomonadati</taxon>
        <taxon>Pseudomonadota</taxon>
        <taxon>Gammaproteobacteria</taxon>
        <taxon>Vibrionales</taxon>
        <taxon>Vibrionaceae</taxon>
        <taxon>Vibrio</taxon>
    </lineage>
</organism>
<comment type="similarity">
    <text evidence="1 4">Belongs to the glycerate kinase type-1 family.</text>
</comment>
<dbReference type="PIRSF" id="PIRSF006078">
    <property type="entry name" value="GlxK"/>
    <property type="match status" value="1"/>
</dbReference>
<reference evidence="5" key="1">
    <citation type="submission" date="2017-12" db="EMBL/GenBank/DDBJ databases">
        <title>FDA dAtabase for Regulatory Grade micrObial Sequences (FDA-ARGOS): Supporting development and validation of Infectious Disease Dx tests.</title>
        <authorList>
            <person name="Hoffmann M."/>
            <person name="Allard M."/>
            <person name="Evans P."/>
            <person name="Brown E."/>
            <person name="Tallon L.J."/>
            <person name="Sadzewicz L."/>
            <person name="Sengamalay N."/>
            <person name="Ott S."/>
            <person name="Godinez A."/>
            <person name="Nagaraj S."/>
            <person name="Vavikolanu K."/>
            <person name="Aluvathingal J."/>
            <person name="Nadendla S."/>
            <person name="Hobson J."/>
            <person name="Sichtig H."/>
        </authorList>
    </citation>
    <scope>NUCLEOTIDE SEQUENCE [LARGE SCALE GENOMIC DNA]</scope>
    <source>
        <strain evidence="5">FDAARGOS_113</strain>
    </source>
</reference>
<dbReference type="PANTHER" id="PTHR21599:SF0">
    <property type="entry name" value="GLYCERATE KINASE"/>
    <property type="match status" value="1"/>
</dbReference>
<dbReference type="STRING" id="674.VM_20175"/>
<dbReference type="Pfam" id="PF02595">
    <property type="entry name" value="Gly_kinase"/>
    <property type="match status" value="1"/>
</dbReference>
<evidence type="ECO:0000313" key="6">
    <source>
        <dbReference type="Proteomes" id="UP000053748"/>
    </source>
</evidence>